<feature type="region of interest" description="Disordered" evidence="5">
    <location>
        <begin position="795"/>
        <end position="843"/>
    </location>
</feature>
<name>A0A9P6I258_9PEZI</name>
<gene>
    <name evidence="7" type="ORF">CkaCkLH20_12025</name>
</gene>
<feature type="compositionally biased region" description="Basic and acidic residues" evidence="5">
    <location>
        <begin position="1"/>
        <end position="10"/>
    </location>
</feature>
<keyword evidence="8" id="KW-1185">Reference proteome</keyword>
<dbReference type="GO" id="GO:0006508">
    <property type="term" value="P:proteolysis"/>
    <property type="evidence" value="ECO:0007669"/>
    <property type="project" value="UniProtKB-KW"/>
</dbReference>
<dbReference type="PANTHER" id="PTHR12606">
    <property type="entry name" value="SENTRIN/SUMO-SPECIFIC PROTEASE"/>
    <property type="match status" value="1"/>
</dbReference>
<comment type="caution">
    <text evidence="7">The sequence shown here is derived from an EMBL/GenBank/DDBJ whole genome shotgun (WGS) entry which is preliminary data.</text>
</comment>
<evidence type="ECO:0000256" key="1">
    <source>
        <dbReference type="ARBA" id="ARBA00005234"/>
    </source>
</evidence>
<feature type="compositionally biased region" description="Basic residues" evidence="5">
    <location>
        <begin position="750"/>
        <end position="761"/>
    </location>
</feature>
<feature type="region of interest" description="Disordered" evidence="5">
    <location>
        <begin position="179"/>
        <end position="223"/>
    </location>
</feature>
<proteinExistence type="inferred from homology"/>
<evidence type="ECO:0000313" key="7">
    <source>
        <dbReference type="EMBL" id="KAF9870535.1"/>
    </source>
</evidence>
<keyword evidence="2 7" id="KW-0645">Protease</keyword>
<dbReference type="SUPFAM" id="SSF54001">
    <property type="entry name" value="Cysteine proteinases"/>
    <property type="match status" value="1"/>
</dbReference>
<dbReference type="EMBL" id="JAATWM020000053">
    <property type="protein sequence ID" value="KAF9870535.1"/>
    <property type="molecule type" value="Genomic_DNA"/>
</dbReference>
<feature type="region of interest" description="Disordered" evidence="5">
    <location>
        <begin position="667"/>
        <end position="692"/>
    </location>
</feature>
<dbReference type="InterPro" id="IPR038765">
    <property type="entry name" value="Papain-like_cys_pep_sf"/>
</dbReference>
<dbReference type="GO" id="GO:0016926">
    <property type="term" value="P:protein desumoylation"/>
    <property type="evidence" value="ECO:0007669"/>
    <property type="project" value="TreeGrafter"/>
</dbReference>
<evidence type="ECO:0000256" key="5">
    <source>
        <dbReference type="SAM" id="MobiDB-lite"/>
    </source>
</evidence>
<feature type="region of interest" description="Disordered" evidence="5">
    <location>
        <begin position="1"/>
        <end position="22"/>
    </location>
</feature>
<comment type="similarity">
    <text evidence="1">Belongs to the peptidase C48 family.</text>
</comment>
<dbReference type="Gene3D" id="3.40.395.10">
    <property type="entry name" value="Adenoviral Proteinase, Chain A"/>
    <property type="match status" value="1"/>
</dbReference>
<evidence type="ECO:0000256" key="4">
    <source>
        <dbReference type="ARBA" id="ARBA00022807"/>
    </source>
</evidence>
<reference evidence="7" key="1">
    <citation type="submission" date="2020-03" db="EMBL/GenBank/DDBJ databases">
        <authorList>
            <person name="He L."/>
        </authorList>
    </citation>
    <scope>NUCLEOTIDE SEQUENCE</scope>
    <source>
        <strain evidence="7">CkLH20</strain>
    </source>
</reference>
<dbReference type="RefSeq" id="XP_038739996.1">
    <property type="nucleotide sequence ID" value="XM_038894739.1"/>
</dbReference>
<evidence type="ECO:0000256" key="2">
    <source>
        <dbReference type="ARBA" id="ARBA00022670"/>
    </source>
</evidence>
<dbReference type="PANTHER" id="PTHR12606:SF141">
    <property type="entry name" value="GH15225P-RELATED"/>
    <property type="match status" value="1"/>
</dbReference>
<feature type="compositionally biased region" description="Basic and acidic residues" evidence="5">
    <location>
        <begin position="808"/>
        <end position="823"/>
    </location>
</feature>
<feature type="region of interest" description="Disordered" evidence="5">
    <location>
        <begin position="856"/>
        <end position="884"/>
    </location>
</feature>
<dbReference type="GO" id="GO:0005634">
    <property type="term" value="C:nucleus"/>
    <property type="evidence" value="ECO:0007669"/>
    <property type="project" value="TreeGrafter"/>
</dbReference>
<feature type="compositionally biased region" description="Low complexity" evidence="5">
    <location>
        <begin position="763"/>
        <end position="777"/>
    </location>
</feature>
<dbReference type="OrthoDB" id="1939479at2759"/>
<keyword evidence="4" id="KW-0788">Thiol protease</keyword>
<dbReference type="AlphaFoldDB" id="A0A9P6I258"/>
<keyword evidence="3" id="KW-0378">Hydrolase</keyword>
<feature type="region of interest" description="Disordered" evidence="5">
    <location>
        <begin position="734"/>
        <end position="779"/>
    </location>
</feature>
<organism evidence="7 8">
    <name type="scientific">Colletotrichum karsti</name>
    <dbReference type="NCBI Taxonomy" id="1095194"/>
    <lineage>
        <taxon>Eukaryota</taxon>
        <taxon>Fungi</taxon>
        <taxon>Dikarya</taxon>
        <taxon>Ascomycota</taxon>
        <taxon>Pezizomycotina</taxon>
        <taxon>Sordariomycetes</taxon>
        <taxon>Hypocreomycetidae</taxon>
        <taxon>Glomerellales</taxon>
        <taxon>Glomerellaceae</taxon>
        <taxon>Colletotrichum</taxon>
        <taxon>Colletotrichum boninense species complex</taxon>
    </lineage>
</organism>
<dbReference type="InterPro" id="IPR003653">
    <property type="entry name" value="Peptidase_C48_C"/>
</dbReference>
<feature type="compositionally biased region" description="Polar residues" evidence="5">
    <location>
        <begin position="856"/>
        <end position="867"/>
    </location>
</feature>
<evidence type="ECO:0000256" key="3">
    <source>
        <dbReference type="ARBA" id="ARBA00022801"/>
    </source>
</evidence>
<evidence type="ECO:0000259" key="6">
    <source>
        <dbReference type="PROSITE" id="PS50600"/>
    </source>
</evidence>
<dbReference type="PROSITE" id="PS50600">
    <property type="entry name" value="ULP_PROTEASE"/>
    <property type="match status" value="1"/>
</dbReference>
<feature type="domain" description="Ubiquitin-like protease family profile" evidence="6">
    <location>
        <begin position="971"/>
        <end position="1143"/>
    </location>
</feature>
<dbReference type="Proteomes" id="UP000781932">
    <property type="component" value="Unassembled WGS sequence"/>
</dbReference>
<dbReference type="GO" id="GO:0016929">
    <property type="term" value="F:deSUMOylase activity"/>
    <property type="evidence" value="ECO:0007669"/>
    <property type="project" value="TreeGrafter"/>
</dbReference>
<sequence length="1183" mass="131982">MKRGTEQDRSRPRRNGFLRKPGDFLDRCNSRAETLRLPNLIPTTFDYRWHTDPTSPGLLYNPGLDPRDPLAGLVLPRQLGPYVGRRYGQGKADHKPVELSNRSIATPATASILTSQTRSVFSAPKHRGPPELSTAAAAVALGFPRPSQNELLKRATTAKLNLRGEKVGRNYEIPFSEDEFSDSAAKKPLPGSENSKLTIFSPGKRRKLFNPGIDNKTGRKSKCSRRDDEVLDIVPETPEVLPRSERNKLTVVSPAKRRKLFSPAVKEKSKDGAPSVQPFPEQNTLVLQPKQTATIQITDTKGTRNFNLGGPGYRRVVLQSSDNWGHPLPSSPFAERTSASLKRRAEDTEFDLLAANATDQGSGGQHSTNLQVVCARDLEEQGRGATGRTAWLSNIMTSVRGTVAKVYSIAGYVERHSRDEHSGNITTKRIKVEPDVDSASVTGIHDEHRTHGQQSHKTNLVWIDESTRIANWHQVAALAQALKDIDARIQKGRVVERSGSPCSRLVDECRSRRLHTLSAHVKSFQQTAHIIEHIYSHTFLSRLKEMSKVPRLQMDYATNPDEYLAISAAKLFLDELPKECVSSLAEAGVTLRVINGVSADLDAIVNQRPMPGLVQRAGFVGKVMKLIRGRESFGFESSNTTMPGSFPTETNNEPVYERSADLFVKSEAELGPGPDPEPELGRLEKKPSPACMPVTQTETYTYVLHHLAEMETKGKAPQKTPADKVSEEAFAKNVSNPILKRDRSSPALKRLQKSRGLKRVHFSPSAKQSSPSPAKSPGFFSRIFRRHETTLSSPLRLFEDESSLGDSQTDRSPDVHEFEKTGQDFDTEPETDITSQDSDSEVTMARCRSRLVQRLNESMGLSNGNENPTTRSRSPSPPTLAGLRISDDKEGELDDLSAAFQLIFDVNEAQRRAEEDRKAKEAEEKRLRLTGGLRVPKRRLVTSLSSTWSQRVRETIRANPNQVLTVTAESVDLRRHDFLKVVPETEWLNDEIVNGSLLWVDRYVNEAAGAPEMKSTKRVCLFMNSFFYKRLEDNGVQGTERALRRFGVSKTNFLDLETILMPICRNNHWTLLVVRPQKRTVSHMDSLNPRGTPSHTKRALDWIKAVLGDDFKADEWRTVRHEAPGQDNGYDCGVFTITNGICLALGINAIDAYSNDELPLQRLRIAAMLLNKGFKGDFDLSDL</sequence>
<reference evidence="7" key="2">
    <citation type="submission" date="2020-11" db="EMBL/GenBank/DDBJ databases">
        <title>Whole genome sequencing of Colletotrichum sp.</title>
        <authorList>
            <person name="Li H."/>
        </authorList>
    </citation>
    <scope>NUCLEOTIDE SEQUENCE</scope>
    <source>
        <strain evidence="7">CkLH20</strain>
    </source>
</reference>
<evidence type="ECO:0000313" key="8">
    <source>
        <dbReference type="Proteomes" id="UP000781932"/>
    </source>
</evidence>
<protein>
    <submittedName>
        <fullName evidence="7">Ulp1 protease family protein</fullName>
    </submittedName>
</protein>
<dbReference type="Pfam" id="PF02902">
    <property type="entry name" value="Peptidase_C48"/>
    <property type="match status" value="1"/>
</dbReference>
<dbReference type="GeneID" id="62167813"/>
<accession>A0A9P6I258</accession>